<gene>
    <name evidence="1" type="ORF">GCM10010508_47970</name>
</gene>
<keyword evidence="2" id="KW-1185">Reference proteome</keyword>
<dbReference type="Proteomes" id="UP000608955">
    <property type="component" value="Unassembled WGS sequence"/>
</dbReference>
<comment type="caution">
    <text evidence="1">The sequence shown here is derived from an EMBL/GenBank/DDBJ whole genome shotgun (WGS) entry which is preliminary data.</text>
</comment>
<sequence>MQVEQPAAVAGLGRFQFQGRPSAQECLAGDHALRGGAGDSRGEAAALLLYAGPRLAARDGTKHGVQGVALLSGHVGPPVGSGCEDGFLGIHLFEPNRIPRKMIPGKLLELV</sequence>
<organism evidence="1 2">
    <name type="scientific">Streptomyces naganishii JCM 4654</name>
    <dbReference type="NCBI Taxonomy" id="1306179"/>
    <lineage>
        <taxon>Bacteria</taxon>
        <taxon>Bacillati</taxon>
        <taxon>Actinomycetota</taxon>
        <taxon>Actinomycetes</taxon>
        <taxon>Kitasatosporales</taxon>
        <taxon>Streptomycetaceae</taxon>
        <taxon>Streptomyces</taxon>
    </lineage>
</organism>
<proteinExistence type="predicted"/>
<dbReference type="AlphaFoldDB" id="A0A918Y8L8"/>
<reference evidence="1" key="1">
    <citation type="journal article" date="2014" name="Int. J. Syst. Evol. Microbiol.">
        <title>Complete genome sequence of Corynebacterium casei LMG S-19264T (=DSM 44701T), isolated from a smear-ripened cheese.</title>
        <authorList>
            <consortium name="US DOE Joint Genome Institute (JGI-PGF)"/>
            <person name="Walter F."/>
            <person name="Albersmeier A."/>
            <person name="Kalinowski J."/>
            <person name="Ruckert C."/>
        </authorList>
    </citation>
    <scope>NUCLEOTIDE SEQUENCE</scope>
    <source>
        <strain evidence="1">JCM 4654</strain>
    </source>
</reference>
<evidence type="ECO:0000313" key="1">
    <source>
        <dbReference type="EMBL" id="GHD92981.1"/>
    </source>
</evidence>
<dbReference type="EMBL" id="BMVF01000013">
    <property type="protein sequence ID" value="GHD92981.1"/>
    <property type="molecule type" value="Genomic_DNA"/>
</dbReference>
<reference evidence="1" key="2">
    <citation type="submission" date="2020-09" db="EMBL/GenBank/DDBJ databases">
        <authorList>
            <person name="Sun Q."/>
            <person name="Ohkuma M."/>
        </authorList>
    </citation>
    <scope>NUCLEOTIDE SEQUENCE</scope>
    <source>
        <strain evidence="1">JCM 4654</strain>
    </source>
</reference>
<protein>
    <submittedName>
        <fullName evidence="1">Uncharacterized protein</fullName>
    </submittedName>
</protein>
<evidence type="ECO:0000313" key="2">
    <source>
        <dbReference type="Proteomes" id="UP000608955"/>
    </source>
</evidence>
<accession>A0A918Y8L8</accession>
<name>A0A918Y8L8_9ACTN</name>